<dbReference type="EMBL" id="AEDP01000028">
    <property type="protein sequence ID" value="EFL54248.1"/>
    <property type="molecule type" value="Genomic_DNA"/>
</dbReference>
<dbReference type="Proteomes" id="UP000003807">
    <property type="component" value="Unassembled WGS sequence"/>
</dbReference>
<protein>
    <recommendedName>
        <fullName evidence="3">Thioredoxin</fullName>
    </recommendedName>
</protein>
<sequence>MILCLSVGMIYYGYNNGEVKVVLDKAIRICMECIGIG</sequence>
<evidence type="ECO:0000313" key="2">
    <source>
        <dbReference type="Proteomes" id="UP000003807"/>
    </source>
</evidence>
<gene>
    <name evidence="1" type="ORF">HMPREF9289_1812</name>
</gene>
<evidence type="ECO:0008006" key="3">
    <source>
        <dbReference type="Google" id="ProtNLM"/>
    </source>
</evidence>
<evidence type="ECO:0000313" key="1">
    <source>
        <dbReference type="EMBL" id="EFL54248.1"/>
    </source>
</evidence>
<dbReference type="NCBIfam" id="NF040920">
    <property type="entry name" value="CD1871A_fam"/>
    <property type="match status" value="1"/>
</dbReference>
<dbReference type="InterPro" id="IPR047708">
    <property type="entry name" value="CD1871A-like"/>
</dbReference>
<name>E1KXH8_FINMA</name>
<dbReference type="AlphaFoldDB" id="E1KXH8"/>
<proteinExistence type="predicted"/>
<reference evidence="1 2" key="1">
    <citation type="submission" date="2010-08" db="EMBL/GenBank/DDBJ databases">
        <authorList>
            <person name="Durkin A.S."/>
            <person name="Madupu R."/>
            <person name="Torralba M."/>
            <person name="Gillis M."/>
            <person name="Methe B."/>
            <person name="Sutton G."/>
            <person name="Nelson K.E."/>
        </authorList>
    </citation>
    <scope>NUCLEOTIDE SEQUENCE [LARGE SCALE GENOMIC DNA]</scope>
    <source>
        <strain evidence="1 2">BVS033A4</strain>
    </source>
</reference>
<accession>E1KXH8</accession>
<organism evidence="1 2">
    <name type="scientific">Finegoldia magna BVS033A4</name>
    <dbReference type="NCBI Taxonomy" id="866773"/>
    <lineage>
        <taxon>Bacteria</taxon>
        <taxon>Bacillati</taxon>
        <taxon>Bacillota</taxon>
        <taxon>Tissierellia</taxon>
        <taxon>Tissierellales</taxon>
        <taxon>Peptoniphilaceae</taxon>
        <taxon>Finegoldia</taxon>
    </lineage>
</organism>
<comment type="caution">
    <text evidence="1">The sequence shown here is derived from an EMBL/GenBank/DDBJ whole genome shotgun (WGS) entry which is preliminary data.</text>
</comment>